<comment type="caution">
    <text evidence="3">The sequence shown here is derived from an EMBL/GenBank/DDBJ whole genome shotgun (WGS) entry which is preliminary data.</text>
</comment>
<evidence type="ECO:0000259" key="2">
    <source>
        <dbReference type="Pfam" id="PF13490"/>
    </source>
</evidence>
<evidence type="ECO:0000256" key="1">
    <source>
        <dbReference type="SAM" id="MobiDB-lite"/>
    </source>
</evidence>
<accession>A0A368HBZ5</accession>
<proteinExistence type="predicted"/>
<sequence length="83" mass="9337">MLGCRQVARNISRARDEDLKGWARMATRLHLFLCPPCRAYARDIAALHHRIGSTVPDDPEQRLSGDARKRVREAADDKGGRPS</sequence>
<feature type="compositionally biased region" description="Basic and acidic residues" evidence="1">
    <location>
        <begin position="59"/>
        <end position="83"/>
    </location>
</feature>
<organism evidence="3 4">
    <name type="scientific">Acidiferrobacter thiooxydans</name>
    <dbReference type="NCBI Taxonomy" id="163359"/>
    <lineage>
        <taxon>Bacteria</taxon>
        <taxon>Pseudomonadati</taxon>
        <taxon>Pseudomonadota</taxon>
        <taxon>Gammaproteobacteria</taxon>
        <taxon>Acidiferrobacterales</taxon>
        <taxon>Acidiferrobacteraceae</taxon>
        <taxon>Acidiferrobacter</taxon>
    </lineage>
</organism>
<dbReference type="InterPro" id="IPR027383">
    <property type="entry name" value="Znf_put"/>
</dbReference>
<name>A0A368HBZ5_9GAMM</name>
<protein>
    <recommendedName>
        <fullName evidence="2">Putative zinc-finger domain-containing protein</fullName>
    </recommendedName>
</protein>
<evidence type="ECO:0000313" key="3">
    <source>
        <dbReference type="EMBL" id="RCN55956.1"/>
    </source>
</evidence>
<dbReference type="EMBL" id="PSYR01000002">
    <property type="protein sequence ID" value="RCN55956.1"/>
    <property type="molecule type" value="Genomic_DNA"/>
</dbReference>
<feature type="region of interest" description="Disordered" evidence="1">
    <location>
        <begin position="53"/>
        <end position="83"/>
    </location>
</feature>
<evidence type="ECO:0000313" key="4">
    <source>
        <dbReference type="Proteomes" id="UP000253250"/>
    </source>
</evidence>
<gene>
    <name evidence="3" type="ORF">C4900_08660</name>
</gene>
<keyword evidence="4" id="KW-1185">Reference proteome</keyword>
<feature type="domain" description="Putative zinc-finger" evidence="2">
    <location>
        <begin position="4"/>
        <end position="38"/>
    </location>
</feature>
<dbReference type="Pfam" id="PF13490">
    <property type="entry name" value="zf-HC2"/>
    <property type="match status" value="1"/>
</dbReference>
<reference evidence="3 4" key="1">
    <citation type="submission" date="2018-02" db="EMBL/GenBank/DDBJ databases">
        <title>Insights into the biology of acidophilic members of the Acidiferrobacteraceae family derived from comparative genomic analyses.</title>
        <authorList>
            <person name="Issotta F."/>
            <person name="Thyssen C."/>
            <person name="Mena C."/>
            <person name="Moya A."/>
            <person name="Bellenberg S."/>
            <person name="Sproer C."/>
            <person name="Covarrubias P.C."/>
            <person name="Sand W."/>
            <person name="Quatrini R."/>
            <person name="Vera M."/>
        </authorList>
    </citation>
    <scope>NUCLEOTIDE SEQUENCE [LARGE SCALE GENOMIC DNA]</scope>
    <source>
        <strain evidence="4">m-1</strain>
    </source>
</reference>
<dbReference type="AlphaFoldDB" id="A0A368HBZ5"/>
<dbReference type="Proteomes" id="UP000253250">
    <property type="component" value="Unassembled WGS sequence"/>
</dbReference>